<dbReference type="SUPFAM" id="SSF52821">
    <property type="entry name" value="Rhodanese/Cell cycle control phosphatase"/>
    <property type="match status" value="1"/>
</dbReference>
<dbReference type="Gene3D" id="3.40.250.10">
    <property type="entry name" value="Rhodanese-like domain"/>
    <property type="match status" value="1"/>
</dbReference>
<evidence type="ECO:0000259" key="3">
    <source>
        <dbReference type="PROSITE" id="PS50206"/>
    </source>
</evidence>
<reference evidence="4 5" key="1">
    <citation type="journal article" date="2014" name="Curr. Biol.">
        <title>The genome of the clonal raider ant Cerapachys biroi.</title>
        <authorList>
            <person name="Oxley P.R."/>
            <person name="Ji L."/>
            <person name="Fetter-Pruneda I."/>
            <person name="McKenzie S.K."/>
            <person name="Li C."/>
            <person name="Hu H."/>
            <person name="Zhang G."/>
            <person name="Kronauer D.J."/>
        </authorList>
    </citation>
    <scope>NUCLEOTIDE SEQUENCE [LARGE SCALE GENOMIC DNA]</scope>
</reference>
<dbReference type="InterPro" id="IPR015063">
    <property type="entry name" value="USP8_dimer"/>
</dbReference>
<dbReference type="PROSITE" id="PS50206">
    <property type="entry name" value="RHODANESE_3"/>
    <property type="match status" value="1"/>
</dbReference>
<dbReference type="GO" id="GO:0016787">
    <property type="term" value="F:hydrolase activity"/>
    <property type="evidence" value="ECO:0007669"/>
    <property type="project" value="UniProtKB-KW"/>
</dbReference>
<dbReference type="AlphaFoldDB" id="A0A026WN22"/>
<dbReference type="OrthoDB" id="292964at2759"/>
<feature type="coiled-coil region" evidence="1">
    <location>
        <begin position="485"/>
        <end position="548"/>
    </location>
</feature>
<keyword evidence="4" id="KW-0378">Hydrolase</keyword>
<feature type="region of interest" description="Disordered" evidence="2">
    <location>
        <begin position="58"/>
        <end position="106"/>
    </location>
</feature>
<organism evidence="4 5">
    <name type="scientific">Ooceraea biroi</name>
    <name type="common">Clonal raider ant</name>
    <name type="synonym">Cerapachys biroi</name>
    <dbReference type="NCBI Taxonomy" id="2015173"/>
    <lineage>
        <taxon>Eukaryota</taxon>
        <taxon>Metazoa</taxon>
        <taxon>Ecdysozoa</taxon>
        <taxon>Arthropoda</taxon>
        <taxon>Hexapoda</taxon>
        <taxon>Insecta</taxon>
        <taxon>Pterygota</taxon>
        <taxon>Neoptera</taxon>
        <taxon>Endopterygota</taxon>
        <taxon>Hymenoptera</taxon>
        <taxon>Apocrita</taxon>
        <taxon>Aculeata</taxon>
        <taxon>Formicoidea</taxon>
        <taxon>Formicidae</taxon>
        <taxon>Dorylinae</taxon>
        <taxon>Ooceraea</taxon>
    </lineage>
</organism>
<gene>
    <name evidence="4" type="ORF">X777_02475</name>
</gene>
<feature type="compositionally biased region" description="Basic and acidic residues" evidence="2">
    <location>
        <begin position="58"/>
        <end position="71"/>
    </location>
</feature>
<dbReference type="EMBL" id="KK107148">
    <property type="protein sequence ID" value="EZA57467.1"/>
    <property type="molecule type" value="Genomic_DNA"/>
</dbReference>
<accession>A0A026WN22</accession>
<dbReference type="GO" id="GO:0016579">
    <property type="term" value="P:protein deubiquitination"/>
    <property type="evidence" value="ECO:0007669"/>
    <property type="project" value="UniProtKB-ARBA"/>
</dbReference>
<feature type="domain" description="Rhodanese" evidence="3">
    <location>
        <begin position="249"/>
        <end position="372"/>
    </location>
</feature>
<keyword evidence="1" id="KW-0175">Coiled coil</keyword>
<feature type="compositionally biased region" description="Polar residues" evidence="2">
    <location>
        <begin position="77"/>
        <end position="102"/>
    </location>
</feature>
<evidence type="ECO:0000313" key="5">
    <source>
        <dbReference type="Proteomes" id="UP000053097"/>
    </source>
</evidence>
<evidence type="ECO:0000256" key="1">
    <source>
        <dbReference type="SAM" id="Coils"/>
    </source>
</evidence>
<dbReference type="Proteomes" id="UP000053097">
    <property type="component" value="Unassembled WGS sequence"/>
</dbReference>
<dbReference type="Pfam" id="PF08969">
    <property type="entry name" value="USP8_dimer"/>
    <property type="match status" value="1"/>
</dbReference>
<dbReference type="Gene3D" id="1.20.58.80">
    <property type="entry name" value="Phosphotransferase system, lactose/cellobiose-type IIA subunit"/>
    <property type="match status" value="1"/>
</dbReference>
<sequence>MARSHGTHERFEFEGRGIVRCAYQRERVAVLPVEVRRCSSFATGLVIIRRRKPDMNDPRRYFNESRDRSRSPCEPANITSAFPSRTMTFPSASQHTAPNTSPVLLDSPILRRGSRLREPATMPKEAKLGYTCINDLAKQARVNYAGKETRSVYQRLPTMRQKSEMAKKDDNDEPAYIPLKRRQNTVEWLKKTQDYKDGKSIYSTSTAKVYTPNSDISLKLPETPTDDPLYGDSDNFISCNQLYSLLQNNNSRYLIIDIRQKAHYDGSKMTFDKCINIPQSEIEPGKLGYKFANCFHKDKQSLDLFKHRSAPYVDVIILVDWNTTQETLTTSNYLNILKTIFEKRGPGTRYNKIKILNGGYQEWLMTYPTFTTNSNVAVPEFNYVTDDTLDFVPIEYLDWSHWDEENEGSTKAQNKPNNAATAVEDVDMEMDAANAHQFENPDAPAPRHKAPSQNEINANPVIDRSSTPAALKTYDPRCKEVPRFVKELNELAKSTSKLAEELSNQAYALYSQRDEYSARDEQYIRTDLKSLKGKLDEMHEMYLTVENEFNVYCKEADATKFDPDDNEKTNLEFNHFLMKKEIKDEIEDEEIENDWKKLQEAFFRPRIWSTVTIPGPSRAAPAPRPVPVHPPPIRCQLPTGEQVAVPYFTAVKSRKFRARTANGLWVLRFDRTGKMTFCRHRAIK</sequence>
<evidence type="ECO:0000313" key="4">
    <source>
        <dbReference type="EMBL" id="EZA57467.1"/>
    </source>
</evidence>
<keyword evidence="5" id="KW-1185">Reference proteome</keyword>
<dbReference type="InterPro" id="IPR001763">
    <property type="entry name" value="Rhodanese-like_dom"/>
</dbReference>
<evidence type="ECO:0000256" key="2">
    <source>
        <dbReference type="SAM" id="MobiDB-lite"/>
    </source>
</evidence>
<protein>
    <submittedName>
        <fullName evidence="4">Ubiquitin carboxyl-terminal hydrolase</fullName>
    </submittedName>
</protein>
<proteinExistence type="predicted"/>
<dbReference type="SUPFAM" id="SSF140856">
    <property type="entry name" value="USP8 N-terminal domain-like"/>
    <property type="match status" value="1"/>
</dbReference>
<name>A0A026WN22_OOCBI</name>
<dbReference type="InterPro" id="IPR036873">
    <property type="entry name" value="Rhodanese-like_dom_sf"/>
</dbReference>